<organism evidence="1 2">
    <name type="scientific">Trichonephila clavipes</name>
    <name type="common">Golden silk orbweaver</name>
    <name type="synonym">Nephila clavipes</name>
    <dbReference type="NCBI Taxonomy" id="2585209"/>
    <lineage>
        <taxon>Eukaryota</taxon>
        <taxon>Metazoa</taxon>
        <taxon>Ecdysozoa</taxon>
        <taxon>Arthropoda</taxon>
        <taxon>Chelicerata</taxon>
        <taxon>Arachnida</taxon>
        <taxon>Araneae</taxon>
        <taxon>Araneomorphae</taxon>
        <taxon>Entelegynae</taxon>
        <taxon>Araneoidea</taxon>
        <taxon>Nephilidae</taxon>
        <taxon>Trichonephila</taxon>
    </lineage>
</organism>
<reference evidence="1" key="1">
    <citation type="submission" date="2020-08" db="EMBL/GenBank/DDBJ databases">
        <title>Multicomponent nature underlies the extraordinary mechanical properties of spider dragline silk.</title>
        <authorList>
            <person name="Kono N."/>
            <person name="Nakamura H."/>
            <person name="Mori M."/>
            <person name="Yoshida Y."/>
            <person name="Ohtoshi R."/>
            <person name="Malay A.D."/>
            <person name="Moran D.A.P."/>
            <person name="Tomita M."/>
            <person name="Numata K."/>
            <person name="Arakawa K."/>
        </authorList>
    </citation>
    <scope>NUCLEOTIDE SEQUENCE</scope>
</reference>
<keyword evidence="2" id="KW-1185">Reference proteome</keyword>
<sequence>MWVRPGLTYFMAGRAVFLRGLLSPIREVDLTKVLALLDCPTVSSEEFVAVDDDNMYRAPIMPYKDLREFVESSKSIIDADSDDEYEMNNAALVPTSSKVRDMMKIMRSYVDTYSND</sequence>
<name>A0A8X6WE09_TRICX</name>
<evidence type="ECO:0000313" key="1">
    <source>
        <dbReference type="EMBL" id="GFY33308.1"/>
    </source>
</evidence>
<dbReference type="EMBL" id="BMAU01021410">
    <property type="protein sequence ID" value="GFY33308.1"/>
    <property type="molecule type" value="Genomic_DNA"/>
</dbReference>
<dbReference type="Proteomes" id="UP000887159">
    <property type="component" value="Unassembled WGS sequence"/>
</dbReference>
<protein>
    <submittedName>
        <fullName evidence="1">SCAN domain-containing protein 3</fullName>
    </submittedName>
</protein>
<comment type="caution">
    <text evidence="1">The sequence shown here is derived from an EMBL/GenBank/DDBJ whole genome shotgun (WGS) entry which is preliminary data.</text>
</comment>
<accession>A0A8X6WE09</accession>
<dbReference type="AlphaFoldDB" id="A0A8X6WE09"/>
<gene>
    <name evidence="1" type="primary">X975_08203</name>
    <name evidence="1" type="ORF">TNCV_1897621</name>
</gene>
<proteinExistence type="predicted"/>
<evidence type="ECO:0000313" key="2">
    <source>
        <dbReference type="Proteomes" id="UP000887159"/>
    </source>
</evidence>